<dbReference type="OrthoDB" id="6097759at2759"/>
<dbReference type="GeneID" id="20251089"/>
<dbReference type="HOGENOM" id="CLU_728227_0_0_1"/>
<accession>V4AB98</accession>
<gene>
    <name evidence="3" type="ORF">LOTGIDRAFT_239541</name>
</gene>
<sequence>MSSRSRTSSQGKRWNGKNTTSTHWSSQSYSMKEIPDQFSLPLVVRCNPQTLFTKRSQPLPVNLGQPMLLYESRTVRKLLARNVLYDERAKKFGETDETVVIPADYQGHFLRLNARTARDEIIHNSVESLAKSKATAFVNVNKLTAFQIGKNQQSNYYPRLEFSPGSVFIVDKMFKGTTRQKVEGVTPDIENPKQELCYLKCRDERNIDILIPLGHPGEFIEVLPNTDEQSTKLSMLSSQIITNQKFPQLLRYVYGGTRPRLTSYSGLFTALDSFEETSLIGCVLNSSGYTLVELPLTSPLSFQIALNSNDLLNVPVLKQAWRLCNKQSNSFASDMKFKFKFALRLLESNVQENKMDDDDDDPPSATNSARFGITHSYIYL</sequence>
<evidence type="ECO:0000313" key="4">
    <source>
        <dbReference type="Proteomes" id="UP000030746"/>
    </source>
</evidence>
<dbReference type="RefSeq" id="XP_009055236.1">
    <property type="nucleotide sequence ID" value="XM_009056988.1"/>
</dbReference>
<dbReference type="EMBL" id="KB201876">
    <property type="protein sequence ID" value="ESO94082.1"/>
    <property type="molecule type" value="Genomic_DNA"/>
</dbReference>
<evidence type="ECO:0000256" key="1">
    <source>
        <dbReference type="SAM" id="MobiDB-lite"/>
    </source>
</evidence>
<dbReference type="InterPro" id="IPR025946">
    <property type="entry name" value="CABIT_dom"/>
</dbReference>
<dbReference type="OMA" id="MIELPMT"/>
<protein>
    <recommendedName>
        <fullName evidence="2">CABIT domain-containing protein</fullName>
    </recommendedName>
</protein>
<organism evidence="3 4">
    <name type="scientific">Lottia gigantea</name>
    <name type="common">Giant owl limpet</name>
    <dbReference type="NCBI Taxonomy" id="225164"/>
    <lineage>
        <taxon>Eukaryota</taxon>
        <taxon>Metazoa</taxon>
        <taxon>Spiralia</taxon>
        <taxon>Lophotrochozoa</taxon>
        <taxon>Mollusca</taxon>
        <taxon>Gastropoda</taxon>
        <taxon>Patellogastropoda</taxon>
        <taxon>Lottioidea</taxon>
        <taxon>Lottiidae</taxon>
        <taxon>Lottia</taxon>
    </lineage>
</organism>
<keyword evidence="4" id="KW-1185">Reference proteome</keyword>
<dbReference type="AlphaFoldDB" id="V4AB98"/>
<dbReference type="Proteomes" id="UP000030746">
    <property type="component" value="Unassembled WGS sequence"/>
</dbReference>
<evidence type="ECO:0000313" key="3">
    <source>
        <dbReference type="EMBL" id="ESO94082.1"/>
    </source>
</evidence>
<reference evidence="3 4" key="1">
    <citation type="journal article" date="2013" name="Nature">
        <title>Insights into bilaterian evolution from three spiralian genomes.</title>
        <authorList>
            <person name="Simakov O."/>
            <person name="Marletaz F."/>
            <person name="Cho S.J."/>
            <person name="Edsinger-Gonzales E."/>
            <person name="Havlak P."/>
            <person name="Hellsten U."/>
            <person name="Kuo D.H."/>
            <person name="Larsson T."/>
            <person name="Lv J."/>
            <person name="Arendt D."/>
            <person name="Savage R."/>
            <person name="Osoegawa K."/>
            <person name="de Jong P."/>
            <person name="Grimwood J."/>
            <person name="Chapman J.A."/>
            <person name="Shapiro H."/>
            <person name="Aerts A."/>
            <person name="Otillar R.P."/>
            <person name="Terry A.Y."/>
            <person name="Boore J.L."/>
            <person name="Grigoriev I.V."/>
            <person name="Lindberg D.R."/>
            <person name="Seaver E.C."/>
            <person name="Weisblat D.A."/>
            <person name="Putnam N.H."/>
            <person name="Rokhsar D.S."/>
        </authorList>
    </citation>
    <scope>NUCLEOTIDE SEQUENCE [LARGE SCALE GENOMIC DNA]</scope>
</reference>
<evidence type="ECO:0000259" key="2">
    <source>
        <dbReference type="Pfam" id="PF12736"/>
    </source>
</evidence>
<dbReference type="KEGG" id="lgi:LOTGIDRAFT_239541"/>
<feature type="domain" description="CABIT" evidence="2">
    <location>
        <begin position="90"/>
        <end position="224"/>
    </location>
</feature>
<dbReference type="Pfam" id="PF12736">
    <property type="entry name" value="CABIT"/>
    <property type="match status" value="1"/>
</dbReference>
<dbReference type="CTD" id="20251089"/>
<name>V4AB98_LOTGI</name>
<proteinExistence type="predicted"/>
<feature type="region of interest" description="Disordered" evidence="1">
    <location>
        <begin position="1"/>
        <end position="28"/>
    </location>
</feature>